<dbReference type="RefSeq" id="WP_175383068.1">
    <property type="nucleotide sequence ID" value="NZ_JABMCC010000118.1"/>
</dbReference>
<evidence type="ECO:0000313" key="3">
    <source>
        <dbReference type="Proteomes" id="UP000577724"/>
    </source>
</evidence>
<dbReference type="EMBL" id="JABMCC010000118">
    <property type="protein sequence ID" value="NUU57074.1"/>
    <property type="molecule type" value="Genomic_DNA"/>
</dbReference>
<dbReference type="InterPro" id="IPR003961">
    <property type="entry name" value="FN3_dom"/>
</dbReference>
<feature type="domain" description="Fibronectin type-III" evidence="1">
    <location>
        <begin position="76"/>
        <end position="176"/>
    </location>
</feature>
<reference evidence="2 3" key="1">
    <citation type="submission" date="2020-05" db="EMBL/GenBank/DDBJ databases">
        <title>Genome Sequencing of Type Strains.</title>
        <authorList>
            <person name="Lemaire J.F."/>
            <person name="Inderbitzin P."/>
            <person name="Gregorio O.A."/>
            <person name="Collins S.B."/>
            <person name="Wespe N."/>
            <person name="Knight-Connoni V."/>
        </authorList>
    </citation>
    <scope>NUCLEOTIDE SEQUENCE [LARGE SCALE GENOMIC DNA]</scope>
    <source>
        <strain evidence="2 3">DSM 19942</strain>
    </source>
</reference>
<accession>A0ABX2MSK0</accession>
<dbReference type="SUPFAM" id="SSF49265">
    <property type="entry name" value="Fibronectin type III"/>
    <property type="match status" value="1"/>
</dbReference>
<gene>
    <name evidence="2" type="ORF">HP548_23620</name>
</gene>
<organism evidence="2 3">
    <name type="scientific">Paenibacillus taichungensis</name>
    <dbReference type="NCBI Taxonomy" id="484184"/>
    <lineage>
        <taxon>Bacteria</taxon>
        <taxon>Bacillati</taxon>
        <taxon>Bacillota</taxon>
        <taxon>Bacilli</taxon>
        <taxon>Bacillales</taxon>
        <taxon>Paenibacillaceae</taxon>
        <taxon>Paenibacillus</taxon>
    </lineage>
</organism>
<dbReference type="InterPro" id="IPR036116">
    <property type="entry name" value="FN3_sf"/>
</dbReference>
<evidence type="ECO:0000259" key="1">
    <source>
        <dbReference type="SMART" id="SM00060"/>
    </source>
</evidence>
<sequence length="378" mass="40552">MAIVNINANSASYSSISVSASFTTGGGLAKYYRFFKNGVGDSGLEALVSPVSSTTKYWTYSGLSDDTYYSLSVTFYDSNRNVLGSASTGQRTTVAPDTTPPTINSWFMNGSASRNSIPMYASASDNRGVSGFYFYRDGVYDGSMYGSSGGYTFTGLSPGTRYSLGVKAFDTSGNTSIMTQYGATTAYDFAPSVLSWSVSNTGVNTVQMYYSASDDYGVGYVQFYVNSVQTGTSYSSSGNYTFSGLQEDTNYTLGIKVVDTAGQSSTMRTLAVKTKKARPANFEWDTAKNASSDFNITAAEWNRLTAKVNEFRLYKGISSYTFTRAVSGSDFKATYYNDVISIIGSMSPTTAIPSSKAAGDSILASDINRIRNSLNSIS</sequence>
<dbReference type="Proteomes" id="UP000577724">
    <property type="component" value="Unassembled WGS sequence"/>
</dbReference>
<feature type="domain" description="Fibronectin type-III" evidence="1">
    <location>
        <begin position="190"/>
        <end position="264"/>
    </location>
</feature>
<name>A0ABX2MSK0_9BACL</name>
<keyword evidence="3" id="KW-1185">Reference proteome</keyword>
<dbReference type="GeneID" id="97133742"/>
<protein>
    <recommendedName>
        <fullName evidence="1">Fibronectin type-III domain-containing protein</fullName>
    </recommendedName>
</protein>
<proteinExistence type="predicted"/>
<evidence type="ECO:0000313" key="2">
    <source>
        <dbReference type="EMBL" id="NUU57074.1"/>
    </source>
</evidence>
<comment type="caution">
    <text evidence="2">The sequence shown here is derived from an EMBL/GenBank/DDBJ whole genome shotgun (WGS) entry which is preliminary data.</text>
</comment>
<dbReference type="InterPro" id="IPR013783">
    <property type="entry name" value="Ig-like_fold"/>
</dbReference>
<dbReference type="Gene3D" id="2.60.40.10">
    <property type="entry name" value="Immunoglobulins"/>
    <property type="match status" value="2"/>
</dbReference>
<dbReference type="SMART" id="SM00060">
    <property type="entry name" value="FN3"/>
    <property type="match status" value="2"/>
</dbReference>